<dbReference type="InterPro" id="IPR044925">
    <property type="entry name" value="His-Me_finger_sf"/>
</dbReference>
<dbReference type="SUPFAM" id="SSF50494">
    <property type="entry name" value="Trypsin-like serine proteases"/>
    <property type="match status" value="1"/>
</dbReference>
<keyword evidence="3" id="KW-0540">Nuclease</keyword>
<dbReference type="InterPro" id="IPR040255">
    <property type="entry name" value="Non-specific_endonuclease"/>
</dbReference>
<keyword evidence="3" id="KW-0255">Endonuclease</keyword>
<dbReference type="Gene3D" id="3.40.570.10">
    <property type="entry name" value="Extracellular Endonuclease, subunit A"/>
    <property type="match status" value="1"/>
</dbReference>
<dbReference type="InterPro" id="IPR001604">
    <property type="entry name" value="Endo_G_ENPP1-like_dom"/>
</dbReference>
<proteinExistence type="predicted"/>
<keyword evidence="4" id="KW-1185">Reference proteome</keyword>
<dbReference type="InterPro" id="IPR020821">
    <property type="entry name" value="ENPP1-3/EXOG-like_nuc-like"/>
</dbReference>
<dbReference type="GO" id="GO:0004519">
    <property type="term" value="F:endonuclease activity"/>
    <property type="evidence" value="ECO:0007669"/>
    <property type="project" value="UniProtKB-KW"/>
</dbReference>
<evidence type="ECO:0000259" key="2">
    <source>
        <dbReference type="SMART" id="SM00892"/>
    </source>
</evidence>
<dbReference type="EMBL" id="JBHSLV010000026">
    <property type="protein sequence ID" value="MFC5394011.1"/>
    <property type="molecule type" value="Genomic_DNA"/>
</dbReference>
<gene>
    <name evidence="3" type="ORF">ACFPPC_15310</name>
</gene>
<evidence type="ECO:0000259" key="1">
    <source>
        <dbReference type="SMART" id="SM00477"/>
    </source>
</evidence>
<accession>A0ABW0HA04</accession>
<dbReference type="InterPro" id="IPR009003">
    <property type="entry name" value="Peptidase_S1_PA"/>
</dbReference>
<dbReference type="PANTHER" id="PTHR13966:SF5">
    <property type="entry name" value="ENDONUCLEASE G, MITOCHONDRIAL"/>
    <property type="match status" value="1"/>
</dbReference>
<evidence type="ECO:0000313" key="3">
    <source>
        <dbReference type="EMBL" id="MFC5394011.1"/>
    </source>
</evidence>
<evidence type="ECO:0000313" key="4">
    <source>
        <dbReference type="Proteomes" id="UP001596104"/>
    </source>
</evidence>
<dbReference type="Gene3D" id="2.40.10.10">
    <property type="entry name" value="Trypsin-like serine proteases"/>
    <property type="match status" value="2"/>
</dbReference>
<dbReference type="PANTHER" id="PTHR13966">
    <property type="entry name" value="ENDONUCLEASE RELATED"/>
    <property type="match status" value="1"/>
</dbReference>
<dbReference type="Proteomes" id="UP001596104">
    <property type="component" value="Unassembled WGS sequence"/>
</dbReference>
<dbReference type="Pfam" id="PF01223">
    <property type="entry name" value="Endonuclease_NS"/>
    <property type="match status" value="1"/>
</dbReference>
<dbReference type="RefSeq" id="WP_377009116.1">
    <property type="nucleotide sequence ID" value="NZ_JBHSLV010000026.1"/>
</dbReference>
<name>A0ABW0HA04_9HYPH</name>
<dbReference type="InterPro" id="IPR044929">
    <property type="entry name" value="DNA/RNA_non-sp_Endonuclease_sf"/>
</dbReference>
<dbReference type="SUPFAM" id="SSF54060">
    <property type="entry name" value="His-Me finger endonucleases"/>
    <property type="match status" value="1"/>
</dbReference>
<feature type="domain" description="DNA/RNA non-specific endonuclease/pyrophosphatase/phosphodiesterase" evidence="2">
    <location>
        <begin position="450"/>
        <end position="675"/>
    </location>
</feature>
<dbReference type="SMART" id="SM00477">
    <property type="entry name" value="NUC"/>
    <property type="match status" value="1"/>
</dbReference>
<comment type="caution">
    <text evidence="3">The sequence shown here is derived from an EMBL/GenBank/DDBJ whole genome shotgun (WGS) entry which is preliminary data.</text>
</comment>
<sequence length="697" mass="76585">MRLQSLDLDRFAEGASTAPPVPAAPPSAELVARRFKFLTADGQAASALEQEALLGTNDLVELNFLERCLLVREAVGRIKVARVGERGWATGFLIAPGLLLTNHHVFPTPDSVSTSKVAFDFWLDVSGQHPSDVEEFSLRPDLFYVANDDLDYAVVAVGSASAFGTPIADRRHVRLIPDAGKVKQDEFVTILQHPEGEPMQVALRENKVIRVANGEPFIWYSADTAHGSSGSPVFNDSLQLVALHANGRIKRNGTSYVLTKGGTTESLDGLSEADVVWEANVGFRVSRITADLLAQTKERWPERLADLEGAMRGGDVMSTAIAELKGKDMEAQPIETEIQAETMTHQRSTNTAAATASGVVIPLQLRVSLELSGGGVIAVTPETDRGVDASALETESIKLQMPIIYDGLDERDGFNARFLDDTTDAPMPKVTAAGQKLLAPLLDGSGHELKYQHFSVWMHRERRLALFTAANVDWRKRKKAVDGKSTARKALSGFPPTGVVAELWAEDPRLDARHQLPDIFYSEDRGAFDKGHIVRRDDVCWGDTFSDIQMANGDSFHVTNCSPQVKVFNQGQHGQENWGDLEDTIADITKGEAEIACIFAGPVFKADDRWFRGKDEAGSARIQIPSEFWKIIVVKSAASFEAYAFLLEQDVRKITEEEFYVTDEWIGAWKPVSEISAKMRGWLDLSDLEAIDQHGVT</sequence>
<keyword evidence="3" id="KW-0378">Hydrolase</keyword>
<organism evidence="3 4">
    <name type="scientific">Bosea vestrisii</name>
    <dbReference type="NCBI Taxonomy" id="151416"/>
    <lineage>
        <taxon>Bacteria</taxon>
        <taxon>Pseudomonadati</taxon>
        <taxon>Pseudomonadota</taxon>
        <taxon>Alphaproteobacteria</taxon>
        <taxon>Hyphomicrobiales</taxon>
        <taxon>Boseaceae</taxon>
        <taxon>Bosea</taxon>
    </lineage>
</organism>
<dbReference type="Pfam" id="PF13365">
    <property type="entry name" value="Trypsin_2"/>
    <property type="match status" value="1"/>
</dbReference>
<feature type="domain" description="ENPP1-3/EXOG-like endonuclease/phosphodiesterase" evidence="1">
    <location>
        <begin position="451"/>
        <end position="688"/>
    </location>
</feature>
<reference evidence="4" key="1">
    <citation type="journal article" date="2019" name="Int. J. Syst. Evol. Microbiol.">
        <title>The Global Catalogue of Microorganisms (GCM) 10K type strain sequencing project: providing services to taxonomists for standard genome sequencing and annotation.</title>
        <authorList>
            <consortium name="The Broad Institute Genomics Platform"/>
            <consortium name="The Broad Institute Genome Sequencing Center for Infectious Disease"/>
            <person name="Wu L."/>
            <person name="Ma J."/>
        </authorList>
    </citation>
    <scope>NUCLEOTIDE SEQUENCE [LARGE SCALE GENOMIC DNA]</scope>
    <source>
        <strain evidence="4">CGMCC 1.16326</strain>
    </source>
</reference>
<protein>
    <submittedName>
        <fullName evidence="3">DNA/RNA non-specific endonuclease</fullName>
    </submittedName>
</protein>
<dbReference type="SMART" id="SM00892">
    <property type="entry name" value="Endonuclease_NS"/>
    <property type="match status" value="1"/>
</dbReference>
<dbReference type="InterPro" id="IPR043504">
    <property type="entry name" value="Peptidase_S1_PA_chymotrypsin"/>
</dbReference>